<dbReference type="AlphaFoldDB" id="A0A1V1PEF5"/>
<dbReference type="Proteomes" id="UP000189670">
    <property type="component" value="Unassembled WGS sequence"/>
</dbReference>
<protein>
    <recommendedName>
        <fullName evidence="1">CO-methylating acetyl-CoA synthase</fullName>
        <ecNumber evidence="1">2.3.1.169</ecNumber>
    </recommendedName>
</protein>
<sequence length="241" mass="27636">MKIFDHIIREIKEYVEKKKNFSPHKTGTAQKTIQWPKSAKGEIVLMPDLAIELGHPDDASVSFLNWTHDDALIHDGQITIVGPDINETNKNKLPFGKVVLLNVSGFDEKNAFDRNRALFLAKFDVSLKGFMIKSASQYMAEWCRISKEAVQHNFSLELLGNALINEYKKFDYVQSVELVFITSSNDDVNELFHMGNRTVRIISAMSKMMNEMSYDCTECEYQDVCNDADELKELRRSLVNK</sequence>
<accession>A0A1V1PEF5</accession>
<name>A0A1V1PEF5_9BACT</name>
<evidence type="ECO:0000313" key="4">
    <source>
        <dbReference type="Proteomes" id="UP000189670"/>
    </source>
</evidence>
<dbReference type="Pfam" id="PF03598">
    <property type="entry name" value="CdhC"/>
    <property type="match status" value="1"/>
</dbReference>
<evidence type="ECO:0000313" key="3">
    <source>
        <dbReference type="EMBL" id="ETR73153.1"/>
    </source>
</evidence>
<gene>
    <name evidence="3" type="ORF">OMM_01157</name>
</gene>
<dbReference type="Gene3D" id="3.30.1650.10">
    <property type="entry name" value="Bifunctional carbon monoxide dehydrogenase/acetyl-coa synthase(codh/acs), Chain M, domain 3"/>
    <property type="match status" value="1"/>
</dbReference>
<evidence type="ECO:0000256" key="1">
    <source>
        <dbReference type="ARBA" id="ARBA00012244"/>
    </source>
</evidence>
<dbReference type="InterPro" id="IPR011254">
    <property type="entry name" value="Prismane-like_sf"/>
</dbReference>
<dbReference type="GO" id="GO:0043885">
    <property type="term" value="F:anaerobic carbon-monoxide dehydrogenase activity"/>
    <property type="evidence" value="ECO:0007669"/>
    <property type="project" value="InterPro"/>
</dbReference>
<organism evidence="3 4">
    <name type="scientific">Candidatus Magnetoglobus multicellularis str. Araruama</name>
    <dbReference type="NCBI Taxonomy" id="890399"/>
    <lineage>
        <taxon>Bacteria</taxon>
        <taxon>Pseudomonadati</taxon>
        <taxon>Thermodesulfobacteriota</taxon>
        <taxon>Desulfobacteria</taxon>
        <taxon>Desulfobacterales</taxon>
        <taxon>Desulfobacteraceae</taxon>
        <taxon>Candidatus Magnetoglobus</taxon>
    </lineage>
</organism>
<dbReference type="SUPFAM" id="SSF56821">
    <property type="entry name" value="Prismane protein-like"/>
    <property type="match status" value="1"/>
</dbReference>
<evidence type="ECO:0000256" key="2">
    <source>
        <dbReference type="ARBA" id="ARBA00022679"/>
    </source>
</evidence>
<dbReference type="EC" id="2.3.1.169" evidence="1"/>
<comment type="caution">
    <text evidence="3">The sequence shown here is derived from an EMBL/GenBank/DDBJ whole genome shotgun (WGS) entry which is preliminary data.</text>
</comment>
<dbReference type="EMBL" id="ATBP01000082">
    <property type="protein sequence ID" value="ETR73153.1"/>
    <property type="molecule type" value="Genomic_DNA"/>
</dbReference>
<dbReference type="InterPro" id="IPR004461">
    <property type="entry name" value="CO_DH/Ac-CoA_synth_bsu"/>
</dbReference>
<keyword evidence="2" id="KW-0808">Transferase</keyword>
<dbReference type="InterPro" id="IPR038571">
    <property type="entry name" value="CO_DH/Ac-CoA_synth_bsu_3_sf"/>
</dbReference>
<proteinExistence type="predicted"/>
<reference evidence="4" key="1">
    <citation type="submission" date="2012-11" db="EMBL/GenBank/DDBJ databases">
        <authorList>
            <person name="Lucero-Rivera Y.E."/>
            <person name="Tovar-Ramirez D."/>
        </authorList>
    </citation>
    <scope>NUCLEOTIDE SEQUENCE [LARGE SCALE GENOMIC DNA]</scope>
    <source>
        <strain evidence="4">Araruama</strain>
    </source>
</reference>
<dbReference type="GO" id="GO:0043884">
    <property type="term" value="F:CO-methylating acetyl-CoA synthase activity"/>
    <property type="evidence" value="ECO:0007669"/>
    <property type="project" value="UniProtKB-EC"/>
</dbReference>
<dbReference type="GO" id="GO:0006084">
    <property type="term" value="P:acetyl-CoA metabolic process"/>
    <property type="evidence" value="ECO:0007669"/>
    <property type="project" value="InterPro"/>
</dbReference>